<evidence type="ECO:0000256" key="1">
    <source>
        <dbReference type="ARBA" id="ARBA00010587"/>
    </source>
</evidence>
<dbReference type="PRINTS" id="PR00186">
    <property type="entry name" value="HEMERYTHRIN"/>
</dbReference>
<feature type="domain" description="Hemerythrin-like" evidence="4">
    <location>
        <begin position="19"/>
        <end position="120"/>
    </location>
</feature>
<dbReference type="Gene3D" id="1.20.120.50">
    <property type="entry name" value="Hemerythrin-like"/>
    <property type="match status" value="1"/>
</dbReference>
<proteinExistence type="evidence at transcript level"/>
<accession>A0A1S6QCM4</accession>
<evidence type="ECO:0000256" key="3">
    <source>
        <dbReference type="ARBA" id="ARBA00023004"/>
    </source>
</evidence>
<dbReference type="InterPro" id="IPR016131">
    <property type="entry name" value="Haemerythrin_Fe_BS"/>
</dbReference>
<dbReference type="GO" id="GO:0005506">
    <property type="term" value="F:iron ion binding"/>
    <property type="evidence" value="ECO:0007669"/>
    <property type="project" value="InterPro"/>
</dbReference>
<dbReference type="InterPro" id="IPR002063">
    <property type="entry name" value="Haemerythrin"/>
</dbReference>
<dbReference type="InterPro" id="IPR035938">
    <property type="entry name" value="Hemerythrin-like_sf"/>
</dbReference>
<evidence type="ECO:0000256" key="2">
    <source>
        <dbReference type="ARBA" id="ARBA00022723"/>
    </source>
</evidence>
<dbReference type="InterPro" id="IPR012827">
    <property type="entry name" value="Hemerythrin_metal-bd"/>
</dbReference>
<dbReference type="PROSITE" id="PS00550">
    <property type="entry name" value="HEMERYTHRINS"/>
    <property type="match status" value="1"/>
</dbReference>
<sequence length="124" mass="14345">MASHKVPEPYVWDESFQTFYARVDNDHIVLFEAIFDVHNQPNSDSAVGHMEGVMAAHFNNEEKMMSAADYGGLAEHKKQHDHFMNVINEIRTPVHVGEITFCKEWLVNHIKNTDFKYKGLLLEN</sequence>
<dbReference type="CDD" id="cd12107">
    <property type="entry name" value="Hemerythrin"/>
    <property type="match status" value="1"/>
</dbReference>
<evidence type="ECO:0000313" key="5">
    <source>
        <dbReference type="EMBL" id="AQV13673.1"/>
    </source>
</evidence>
<dbReference type="SUPFAM" id="SSF47188">
    <property type="entry name" value="Hemerythrin-like"/>
    <property type="match status" value="1"/>
</dbReference>
<keyword evidence="2" id="KW-0479">Metal-binding</keyword>
<dbReference type="NCBIfam" id="TIGR02481">
    <property type="entry name" value="hemeryth_dom"/>
    <property type="match status" value="1"/>
</dbReference>
<dbReference type="InterPro" id="IPR012312">
    <property type="entry name" value="Hemerythrin-like"/>
</dbReference>
<dbReference type="PANTHER" id="PTHR37164:SF1">
    <property type="entry name" value="BACTERIOHEMERYTHRIN"/>
    <property type="match status" value="1"/>
</dbReference>
<reference evidence="5" key="1">
    <citation type="submission" date="2016-10" db="EMBL/GenBank/DDBJ databases">
        <title>Discovery and evolution of novel hemerythrin genes in annelid worms.</title>
        <authorList>
            <person name="Costa-Paiva E.M."/>
            <person name="Whelan N.V."/>
            <person name="Waits D.S."/>
            <person name="Santos S."/>
            <person name="Schrago C.G."/>
            <person name="Halanych K.M."/>
        </authorList>
    </citation>
    <scope>NUCLEOTIDE SEQUENCE</scope>
</reference>
<name>A0A1S6QCM4_9ANNE</name>
<dbReference type="EMBL" id="KY007375">
    <property type="protein sequence ID" value="AQV13673.1"/>
    <property type="molecule type" value="mRNA"/>
</dbReference>
<keyword evidence="3" id="KW-0408">Iron</keyword>
<protein>
    <submittedName>
        <fullName evidence="5">Hemerythrin</fullName>
    </submittedName>
</protein>
<dbReference type="AlphaFoldDB" id="A0A1S6QCM4"/>
<comment type="similarity">
    <text evidence="1">Belongs to the hemerythrin family.</text>
</comment>
<dbReference type="NCBIfam" id="TIGR00058">
    <property type="entry name" value="Hemerythrin"/>
    <property type="match status" value="1"/>
</dbReference>
<organism evidence="5">
    <name type="scientific">Magelona berkeleyi</name>
    <dbReference type="NCBI Taxonomy" id="1490213"/>
    <lineage>
        <taxon>Eukaryota</taxon>
        <taxon>Metazoa</taxon>
        <taxon>Spiralia</taxon>
        <taxon>Lophotrochozoa</taxon>
        <taxon>Annelida</taxon>
        <taxon>Polychaeta</taxon>
        <taxon>Sedentaria</taxon>
        <taxon>Canalipalpata</taxon>
        <taxon>Spionida</taxon>
        <taxon>Magelonidae</taxon>
        <taxon>Magelona</taxon>
    </lineage>
</organism>
<dbReference type="PANTHER" id="PTHR37164">
    <property type="entry name" value="BACTERIOHEMERYTHRIN"/>
    <property type="match status" value="1"/>
</dbReference>
<dbReference type="Pfam" id="PF01814">
    <property type="entry name" value="Hemerythrin"/>
    <property type="match status" value="1"/>
</dbReference>
<evidence type="ECO:0000259" key="4">
    <source>
        <dbReference type="Pfam" id="PF01814"/>
    </source>
</evidence>
<dbReference type="InterPro" id="IPR050669">
    <property type="entry name" value="Hemerythrin"/>
</dbReference>